<evidence type="ECO:0000313" key="2">
    <source>
        <dbReference type="EMBL" id="PSL58165.1"/>
    </source>
</evidence>
<evidence type="ECO:0000313" key="3">
    <source>
        <dbReference type="Proteomes" id="UP000241118"/>
    </source>
</evidence>
<feature type="compositionally biased region" description="Basic and acidic residues" evidence="1">
    <location>
        <begin position="46"/>
        <end position="55"/>
    </location>
</feature>
<protein>
    <submittedName>
        <fullName evidence="2">Uncharacterized protein</fullName>
    </submittedName>
</protein>
<proteinExistence type="predicted"/>
<evidence type="ECO:0000256" key="1">
    <source>
        <dbReference type="SAM" id="MobiDB-lite"/>
    </source>
</evidence>
<gene>
    <name evidence="2" type="ORF">B0I31_101381</name>
</gene>
<comment type="caution">
    <text evidence="2">The sequence shown here is derived from an EMBL/GenBank/DDBJ whole genome shotgun (WGS) entry which is preliminary data.</text>
</comment>
<reference evidence="2 3" key="1">
    <citation type="submission" date="2018-03" db="EMBL/GenBank/DDBJ databases">
        <title>Genomic Encyclopedia of Type Strains, Phase III (KMG-III): the genomes of soil and plant-associated and newly described type strains.</title>
        <authorList>
            <person name="Whitman W."/>
        </authorList>
    </citation>
    <scope>NUCLEOTIDE SEQUENCE [LARGE SCALE GENOMIC DNA]</scope>
    <source>
        <strain evidence="2 3">CGMCC 4.7097</strain>
    </source>
</reference>
<name>A0A2P8II81_SACCR</name>
<feature type="region of interest" description="Disordered" evidence="1">
    <location>
        <begin position="15"/>
        <end position="55"/>
    </location>
</feature>
<dbReference type="EMBL" id="PYAX01000001">
    <property type="protein sequence ID" value="PSL58165.1"/>
    <property type="molecule type" value="Genomic_DNA"/>
</dbReference>
<keyword evidence="3" id="KW-1185">Reference proteome</keyword>
<organism evidence="2 3">
    <name type="scientific">Saccharothrix carnea</name>
    <dbReference type="NCBI Taxonomy" id="1280637"/>
    <lineage>
        <taxon>Bacteria</taxon>
        <taxon>Bacillati</taxon>
        <taxon>Actinomycetota</taxon>
        <taxon>Actinomycetes</taxon>
        <taxon>Pseudonocardiales</taxon>
        <taxon>Pseudonocardiaceae</taxon>
        <taxon>Saccharothrix</taxon>
    </lineage>
</organism>
<dbReference type="Proteomes" id="UP000241118">
    <property type="component" value="Unassembled WGS sequence"/>
</dbReference>
<accession>A0A2P8II81</accession>
<dbReference type="AlphaFoldDB" id="A0A2P8II81"/>
<sequence length="55" mass="6079">MSRMGRDEVREHLIAAGASIPATSSRDHLLTEPLPAGSGPPLSEVVLRRRSEERW</sequence>